<dbReference type="RefSeq" id="WP_346188438.1">
    <property type="nucleotide sequence ID" value="NZ_BAABRL010000005.1"/>
</dbReference>
<dbReference type="NCBIfam" id="NF002014">
    <property type="entry name" value="PRK00819.1-4"/>
    <property type="match status" value="1"/>
</dbReference>
<evidence type="ECO:0000313" key="6">
    <source>
        <dbReference type="EMBL" id="GAA5495682.1"/>
    </source>
</evidence>
<evidence type="ECO:0000256" key="3">
    <source>
        <dbReference type="ARBA" id="ARBA00023027"/>
    </source>
</evidence>
<comment type="caution">
    <text evidence="6">The sequence shown here is derived from an EMBL/GenBank/DDBJ whole genome shotgun (WGS) entry which is preliminary data.</text>
</comment>
<dbReference type="SUPFAM" id="SSF56399">
    <property type="entry name" value="ADP-ribosylation"/>
    <property type="match status" value="1"/>
</dbReference>
<dbReference type="EC" id="2.7.1.-" evidence="5"/>
<sequence>MRKSLVKKSKFLSLVLRHDPSAAGVALDENGWVLVTELLGGASKRGMQISLDELEEIVETNEKKRFSYCQDSGRIRARQGHSVEVDVELKAVSPPDSLYHGTAERSLPAIMEEGLKRMNRQHVHLSSCEKTARQVGARHGKPVILKVNAKAMYEDGHLFYLSENHVWLVDFVESKYLSLADFLH</sequence>
<gene>
    <name evidence="5 6" type="primary">kptA</name>
    <name evidence="6" type="ORF">Rhal01_01861</name>
</gene>
<dbReference type="HAMAP" id="MF_00299">
    <property type="entry name" value="KptA"/>
    <property type="match status" value="1"/>
</dbReference>
<dbReference type="Pfam" id="PF01885">
    <property type="entry name" value="PTS_2-RNA"/>
    <property type="match status" value="1"/>
</dbReference>
<accession>A0ABP9V4Y2</accession>
<evidence type="ECO:0000256" key="1">
    <source>
        <dbReference type="ARBA" id="ARBA00009836"/>
    </source>
</evidence>
<keyword evidence="3 5" id="KW-0520">NAD</keyword>
<dbReference type="InterPro" id="IPR042081">
    <property type="entry name" value="RNA_2'-PTrans_C"/>
</dbReference>
<evidence type="ECO:0000256" key="2">
    <source>
        <dbReference type="ARBA" id="ARBA00022679"/>
    </source>
</evidence>
<dbReference type="InterPro" id="IPR002745">
    <property type="entry name" value="Ptrans_KptA/Tpt1"/>
</dbReference>
<protein>
    <recommendedName>
        <fullName evidence="5">Probable RNA 2'-phosphotransferase</fullName>
        <ecNumber evidence="5">2.7.1.-</ecNumber>
    </recommendedName>
</protein>
<comment type="function">
    <text evidence="4 5">Removes the 2'-phosphate from RNA via an intermediate in which the phosphate is ADP-ribosylated by NAD followed by a presumed transesterification to release the RNA and generate ADP-ribose 1''-2''-cyclic phosphate (APPR&gt;P). May function as an ADP-ribosylase.</text>
</comment>
<evidence type="ECO:0000256" key="4">
    <source>
        <dbReference type="ARBA" id="ARBA00025212"/>
    </source>
</evidence>
<keyword evidence="2 5" id="KW-0808">Transferase</keyword>
<dbReference type="Proteomes" id="UP001424741">
    <property type="component" value="Unassembled WGS sequence"/>
</dbReference>
<dbReference type="Gene3D" id="3.20.170.30">
    <property type="match status" value="1"/>
</dbReference>
<reference evidence="6 7" key="1">
    <citation type="submission" date="2024-02" db="EMBL/GenBank/DDBJ databases">
        <title>Rubritalea halochordaticola NBRC 107102.</title>
        <authorList>
            <person name="Ichikawa N."/>
            <person name="Katano-Makiyama Y."/>
            <person name="Hidaka K."/>
        </authorList>
    </citation>
    <scope>NUCLEOTIDE SEQUENCE [LARGE SCALE GENOMIC DNA]</scope>
    <source>
        <strain evidence="6 7">NBRC 107102</strain>
    </source>
</reference>
<keyword evidence="7" id="KW-1185">Reference proteome</keyword>
<proteinExistence type="inferred from homology"/>
<evidence type="ECO:0000313" key="7">
    <source>
        <dbReference type="Proteomes" id="UP001424741"/>
    </source>
</evidence>
<dbReference type="Gene3D" id="1.10.10.970">
    <property type="entry name" value="RNA 2'-phosphotransferase, Tpt1/KptA family, N-terminal domain"/>
    <property type="match status" value="1"/>
</dbReference>
<organism evidence="6 7">
    <name type="scientific">Rubritalea halochordaticola</name>
    <dbReference type="NCBI Taxonomy" id="714537"/>
    <lineage>
        <taxon>Bacteria</taxon>
        <taxon>Pseudomonadati</taxon>
        <taxon>Verrucomicrobiota</taxon>
        <taxon>Verrucomicrobiia</taxon>
        <taxon>Verrucomicrobiales</taxon>
        <taxon>Rubritaleaceae</taxon>
        <taxon>Rubritalea</taxon>
    </lineage>
</organism>
<dbReference type="InterPro" id="IPR022928">
    <property type="entry name" value="RNA_2'-PTrans_KptA"/>
</dbReference>
<dbReference type="InterPro" id="IPR042080">
    <property type="entry name" value="RNA_2'-PTrans_N"/>
</dbReference>
<dbReference type="EMBL" id="BAABRL010000005">
    <property type="protein sequence ID" value="GAA5495682.1"/>
    <property type="molecule type" value="Genomic_DNA"/>
</dbReference>
<evidence type="ECO:0000256" key="5">
    <source>
        <dbReference type="HAMAP-Rule" id="MF_00299"/>
    </source>
</evidence>
<comment type="similarity">
    <text evidence="1 5">Belongs to the KptA/TPT1 family.</text>
</comment>
<dbReference type="PANTHER" id="PTHR12684:SF2">
    <property type="entry name" value="TRNA 2'-PHOSPHOTRANSFERASE 1"/>
    <property type="match status" value="1"/>
</dbReference>
<dbReference type="PANTHER" id="PTHR12684">
    <property type="entry name" value="PUTATIVE PHOSPHOTRANSFERASE"/>
    <property type="match status" value="1"/>
</dbReference>
<name>A0ABP9V4Y2_9BACT</name>